<sequence length="268" mass="30688">MHDRLKDLPLILVSGQARSGTTILTRAIGSHPQVLSNNRENVWLRDVMAVVGQTLNDPSRTRQMSVAPEEFLNGFRETSYRMLFPQSLLDGAGEIKALSTFTSLRDDMFDSLPLFLPNFRLLNIVRNGLEVVASRLKHAHISKAGDFRTHCIAWAHSIDIIRWFGQHAELKDRLFLVRHELLLQEDSCQEVFGRVQKRFGLERSDACEKFVRENFVSRNTVEDAVSPQTKEGAESRSRAWKSWTEDQRSVFEEVCGPAMAELSYEIPW</sequence>
<dbReference type="EMBL" id="CP042912">
    <property type="protein sequence ID" value="QEG24383.1"/>
    <property type="molecule type" value="Genomic_DNA"/>
</dbReference>
<name>A0A5B9PQ13_9BACT</name>
<dbReference type="Gene3D" id="3.40.50.300">
    <property type="entry name" value="P-loop containing nucleotide triphosphate hydrolases"/>
    <property type="match status" value="1"/>
</dbReference>
<accession>A0A5B9PQ13</accession>
<dbReference type="AlphaFoldDB" id="A0A5B9PQ13"/>
<dbReference type="Proteomes" id="UP000322214">
    <property type="component" value="Chromosome"/>
</dbReference>
<keyword evidence="2" id="KW-1185">Reference proteome</keyword>
<evidence type="ECO:0000313" key="1">
    <source>
        <dbReference type="EMBL" id="QEG24383.1"/>
    </source>
</evidence>
<organism evidence="1 2">
    <name type="scientific">Mariniblastus fucicola</name>
    <dbReference type="NCBI Taxonomy" id="980251"/>
    <lineage>
        <taxon>Bacteria</taxon>
        <taxon>Pseudomonadati</taxon>
        <taxon>Planctomycetota</taxon>
        <taxon>Planctomycetia</taxon>
        <taxon>Pirellulales</taxon>
        <taxon>Pirellulaceae</taxon>
        <taxon>Mariniblastus</taxon>
    </lineage>
</organism>
<dbReference type="RefSeq" id="WP_075084037.1">
    <property type="nucleotide sequence ID" value="NZ_CP042912.1"/>
</dbReference>
<protein>
    <recommendedName>
        <fullName evidence="3">Sulfotransferase domain protein</fullName>
    </recommendedName>
</protein>
<evidence type="ECO:0000313" key="2">
    <source>
        <dbReference type="Proteomes" id="UP000322214"/>
    </source>
</evidence>
<proteinExistence type="predicted"/>
<dbReference type="SUPFAM" id="SSF52540">
    <property type="entry name" value="P-loop containing nucleoside triphosphate hydrolases"/>
    <property type="match status" value="1"/>
</dbReference>
<reference evidence="1 2" key="1">
    <citation type="submission" date="2019-08" db="EMBL/GenBank/DDBJ databases">
        <title>Deep-cultivation of Planctomycetes and their phenomic and genomic characterization uncovers novel biology.</title>
        <authorList>
            <person name="Wiegand S."/>
            <person name="Jogler M."/>
            <person name="Boedeker C."/>
            <person name="Pinto D."/>
            <person name="Vollmers J."/>
            <person name="Rivas-Marin E."/>
            <person name="Kohn T."/>
            <person name="Peeters S.H."/>
            <person name="Heuer A."/>
            <person name="Rast P."/>
            <person name="Oberbeckmann S."/>
            <person name="Bunk B."/>
            <person name="Jeske O."/>
            <person name="Meyerdierks A."/>
            <person name="Storesund J.E."/>
            <person name="Kallscheuer N."/>
            <person name="Luecker S."/>
            <person name="Lage O.M."/>
            <person name="Pohl T."/>
            <person name="Merkel B.J."/>
            <person name="Hornburger P."/>
            <person name="Mueller R.-W."/>
            <person name="Bruemmer F."/>
            <person name="Labrenz M."/>
            <person name="Spormann A.M."/>
            <person name="Op den Camp H."/>
            <person name="Overmann J."/>
            <person name="Amann R."/>
            <person name="Jetten M.S.M."/>
            <person name="Mascher T."/>
            <person name="Medema M.H."/>
            <person name="Devos D.P."/>
            <person name="Kaster A.-K."/>
            <person name="Ovreas L."/>
            <person name="Rohde M."/>
            <person name="Galperin M.Y."/>
            <person name="Jogler C."/>
        </authorList>
    </citation>
    <scope>NUCLEOTIDE SEQUENCE [LARGE SCALE GENOMIC DNA]</scope>
    <source>
        <strain evidence="1 2">FC18</strain>
    </source>
</reference>
<dbReference type="InterPro" id="IPR027417">
    <property type="entry name" value="P-loop_NTPase"/>
</dbReference>
<dbReference type="Pfam" id="PF13469">
    <property type="entry name" value="Sulfotransfer_3"/>
    <property type="match status" value="1"/>
</dbReference>
<dbReference type="KEGG" id="mff:MFFC18_43020"/>
<gene>
    <name evidence="1" type="ORF">MFFC18_43020</name>
</gene>
<evidence type="ECO:0008006" key="3">
    <source>
        <dbReference type="Google" id="ProtNLM"/>
    </source>
</evidence>